<dbReference type="Gene3D" id="3.40.630.30">
    <property type="match status" value="1"/>
</dbReference>
<dbReference type="RefSeq" id="WP_213171117.1">
    <property type="nucleotide sequence ID" value="NZ_CP070496.1"/>
</dbReference>
<feature type="domain" description="N-acetyltransferase" evidence="1">
    <location>
        <begin position="14"/>
        <end position="145"/>
    </location>
</feature>
<sequence>MDEFAVLTEHKGPYELSTDRSRIDFEVVHDFLTNSYWAKGISRADVERSARHSLIVGVYFEGSQVGYARVVSDFTQFAYLADVFVLEEHRGNGLASWLGSFLLEHPELTPIRRWLLATLDAHELYRKLGFDSLPNPSRFMVRMDEDSIAKRNARELIVKHCR</sequence>
<protein>
    <submittedName>
        <fullName evidence="2">GNAT family N-acetyltransferase</fullName>
    </submittedName>
</protein>
<dbReference type="PANTHER" id="PTHR43233">
    <property type="entry name" value="FAMILY N-ACETYLTRANSFERASE, PUTATIVE (AFU_ORTHOLOGUE AFUA_6G03350)-RELATED"/>
    <property type="match status" value="1"/>
</dbReference>
<dbReference type="KEGG" id="nav:JQS30_15365"/>
<evidence type="ECO:0000313" key="2">
    <source>
        <dbReference type="EMBL" id="QSB05116.1"/>
    </source>
</evidence>
<keyword evidence="3" id="KW-1185">Reference proteome</keyword>
<dbReference type="SUPFAM" id="SSF55729">
    <property type="entry name" value="Acyl-CoA N-acyltransferases (Nat)"/>
    <property type="match status" value="1"/>
</dbReference>
<dbReference type="EMBL" id="CP070496">
    <property type="protein sequence ID" value="QSB05116.1"/>
    <property type="molecule type" value="Genomic_DNA"/>
</dbReference>
<dbReference type="GO" id="GO:0016747">
    <property type="term" value="F:acyltransferase activity, transferring groups other than amino-acyl groups"/>
    <property type="evidence" value="ECO:0007669"/>
    <property type="project" value="InterPro"/>
</dbReference>
<reference evidence="2" key="1">
    <citation type="submission" date="2021-02" db="EMBL/GenBank/DDBJ databases">
        <title>Natronoglycomyces albus gen. nov., sp. nov, a haloalkaliphilic actinobacterium from a soda solonchak soil.</title>
        <authorList>
            <person name="Sorokin D.Y."/>
            <person name="Khijniak T.V."/>
            <person name="Zakharycheva A.P."/>
            <person name="Boueva O.V."/>
            <person name="Ariskina E.V."/>
            <person name="Hahnke R.L."/>
            <person name="Bunk B."/>
            <person name="Sproer C."/>
            <person name="Schumann P."/>
            <person name="Evtushenko L.I."/>
            <person name="Kublanov I.V."/>
        </authorList>
    </citation>
    <scope>NUCLEOTIDE SEQUENCE</scope>
    <source>
        <strain evidence="2">DSM 106290</strain>
    </source>
</reference>
<organism evidence="2 3">
    <name type="scientific">Natronoglycomyces albus</name>
    <dbReference type="NCBI Taxonomy" id="2811108"/>
    <lineage>
        <taxon>Bacteria</taxon>
        <taxon>Bacillati</taxon>
        <taxon>Actinomycetota</taxon>
        <taxon>Actinomycetes</taxon>
        <taxon>Glycomycetales</taxon>
        <taxon>Glycomycetaceae</taxon>
        <taxon>Natronoglycomyces</taxon>
    </lineage>
</organism>
<dbReference type="Proteomes" id="UP000662939">
    <property type="component" value="Chromosome"/>
</dbReference>
<dbReference type="Pfam" id="PF00583">
    <property type="entry name" value="Acetyltransf_1"/>
    <property type="match status" value="1"/>
</dbReference>
<accession>A0A895XRC3</accession>
<dbReference type="CDD" id="cd04301">
    <property type="entry name" value="NAT_SF"/>
    <property type="match status" value="1"/>
</dbReference>
<dbReference type="InterPro" id="IPR016181">
    <property type="entry name" value="Acyl_CoA_acyltransferase"/>
</dbReference>
<name>A0A895XRC3_9ACTN</name>
<dbReference type="AlphaFoldDB" id="A0A895XRC3"/>
<proteinExistence type="predicted"/>
<dbReference type="InterPro" id="IPR053144">
    <property type="entry name" value="Acetyltransferase_Butenolide"/>
</dbReference>
<dbReference type="PROSITE" id="PS51186">
    <property type="entry name" value="GNAT"/>
    <property type="match status" value="1"/>
</dbReference>
<evidence type="ECO:0000313" key="3">
    <source>
        <dbReference type="Proteomes" id="UP000662939"/>
    </source>
</evidence>
<evidence type="ECO:0000259" key="1">
    <source>
        <dbReference type="PROSITE" id="PS51186"/>
    </source>
</evidence>
<dbReference type="PANTHER" id="PTHR43233:SF1">
    <property type="entry name" value="FAMILY N-ACETYLTRANSFERASE, PUTATIVE (AFU_ORTHOLOGUE AFUA_6G03350)-RELATED"/>
    <property type="match status" value="1"/>
</dbReference>
<dbReference type="InterPro" id="IPR000182">
    <property type="entry name" value="GNAT_dom"/>
</dbReference>
<gene>
    <name evidence="2" type="ORF">JQS30_15365</name>
</gene>